<evidence type="ECO:0000313" key="7">
    <source>
        <dbReference type="Proteomes" id="UP001077662"/>
    </source>
</evidence>
<dbReference type="HAMAP" id="MF_00299">
    <property type="entry name" value="KptA"/>
    <property type="match status" value="1"/>
</dbReference>
<reference evidence="6" key="1">
    <citation type="submission" date="2022-09" db="EMBL/GenBank/DDBJ databases">
        <title>Genome analysis and characterization of larvicidal activity of Brevibacillus strains.</title>
        <authorList>
            <person name="Patrusheva E.V."/>
            <person name="Izotova A.O."/>
            <person name="Toshchakov S.V."/>
            <person name="Sineoky S.P."/>
        </authorList>
    </citation>
    <scope>NUCLEOTIDE SEQUENCE</scope>
    <source>
        <strain evidence="6">VKPM_B-13247</strain>
    </source>
</reference>
<dbReference type="GO" id="GO:0006388">
    <property type="term" value="P:tRNA splicing, via endonucleolytic cleavage and ligation"/>
    <property type="evidence" value="ECO:0007669"/>
    <property type="project" value="UniProtKB-UniRule"/>
</dbReference>
<evidence type="ECO:0000256" key="5">
    <source>
        <dbReference type="HAMAP-Rule" id="MF_00299"/>
    </source>
</evidence>
<dbReference type="EC" id="2.7.1.-" evidence="5"/>
<evidence type="ECO:0000256" key="1">
    <source>
        <dbReference type="ARBA" id="ARBA00009836"/>
    </source>
</evidence>
<name>A0AAP3DCP9_BRELA</name>
<dbReference type="GO" id="GO:0003950">
    <property type="term" value="F:NAD+ poly-ADP-ribosyltransferase activity"/>
    <property type="evidence" value="ECO:0007669"/>
    <property type="project" value="InterPro"/>
</dbReference>
<accession>A0AAP3DCP9</accession>
<comment type="caution">
    <text evidence="6">The sequence shown here is derived from an EMBL/GenBank/DDBJ whole genome shotgun (WGS) entry which is preliminary data.</text>
</comment>
<comment type="similarity">
    <text evidence="1 5">Belongs to the KptA/TPT1 family.</text>
</comment>
<protein>
    <recommendedName>
        <fullName evidence="5">Probable RNA 2'-phosphotransferase</fullName>
        <ecNumber evidence="5">2.7.1.-</ecNumber>
    </recommendedName>
</protein>
<evidence type="ECO:0000256" key="2">
    <source>
        <dbReference type="ARBA" id="ARBA00022679"/>
    </source>
</evidence>
<dbReference type="Pfam" id="PF01885">
    <property type="entry name" value="PTS_2-RNA"/>
    <property type="match status" value="1"/>
</dbReference>
<gene>
    <name evidence="5" type="primary">kptA</name>
    <name evidence="6" type="ORF">O0554_01810</name>
</gene>
<dbReference type="Gene3D" id="3.20.170.30">
    <property type="match status" value="1"/>
</dbReference>
<evidence type="ECO:0000256" key="4">
    <source>
        <dbReference type="ARBA" id="ARBA00025212"/>
    </source>
</evidence>
<dbReference type="Gene3D" id="1.10.10.970">
    <property type="entry name" value="RNA 2'-phosphotransferase, Tpt1/KptA family, N-terminal domain"/>
    <property type="match status" value="1"/>
</dbReference>
<comment type="function">
    <text evidence="4 5">Removes the 2'-phosphate from RNA via an intermediate in which the phosphate is ADP-ribosylated by NAD followed by a presumed transesterification to release the RNA and generate ADP-ribose 1''-2''-cyclic phosphate (APPR&gt;P). May function as an ADP-ribosylase.</text>
</comment>
<dbReference type="EMBL" id="JAPTNE010000002">
    <property type="protein sequence ID" value="MCZ0805656.1"/>
    <property type="molecule type" value="Genomic_DNA"/>
</dbReference>
<evidence type="ECO:0000313" key="6">
    <source>
        <dbReference type="EMBL" id="MCZ0805656.1"/>
    </source>
</evidence>
<dbReference type="SUPFAM" id="SSF56399">
    <property type="entry name" value="ADP-ribosylation"/>
    <property type="match status" value="1"/>
</dbReference>
<dbReference type="InterPro" id="IPR022928">
    <property type="entry name" value="RNA_2'-PTrans_KptA"/>
</dbReference>
<dbReference type="PANTHER" id="PTHR12684:SF2">
    <property type="entry name" value="TRNA 2'-PHOSPHOTRANSFERASE 1"/>
    <property type="match status" value="1"/>
</dbReference>
<dbReference type="InterPro" id="IPR002745">
    <property type="entry name" value="Ptrans_KptA/Tpt1"/>
</dbReference>
<dbReference type="InterPro" id="IPR042080">
    <property type="entry name" value="RNA_2'-PTrans_N"/>
</dbReference>
<dbReference type="RefSeq" id="WP_258432739.1">
    <property type="nucleotide sequence ID" value="NZ_JANSGW010000002.1"/>
</dbReference>
<dbReference type="AlphaFoldDB" id="A0AAP3DCP9"/>
<evidence type="ECO:0000256" key="3">
    <source>
        <dbReference type="ARBA" id="ARBA00023027"/>
    </source>
</evidence>
<dbReference type="InterPro" id="IPR042081">
    <property type="entry name" value="RNA_2'-PTrans_C"/>
</dbReference>
<dbReference type="GO" id="GO:0000215">
    <property type="term" value="F:tRNA 2'-phosphotransferase activity"/>
    <property type="evidence" value="ECO:0007669"/>
    <property type="project" value="TreeGrafter"/>
</dbReference>
<organism evidence="6 7">
    <name type="scientific">Brevibacillus laterosporus</name>
    <name type="common">Bacillus laterosporus</name>
    <dbReference type="NCBI Taxonomy" id="1465"/>
    <lineage>
        <taxon>Bacteria</taxon>
        <taxon>Bacillati</taxon>
        <taxon>Bacillota</taxon>
        <taxon>Bacilli</taxon>
        <taxon>Bacillales</taxon>
        <taxon>Paenibacillaceae</taxon>
        <taxon>Brevibacillus</taxon>
    </lineage>
</organism>
<sequence>MNYQKLSKEISYALRHAPHEYELELDEYGWVHIEQLLHSLHEQPVWRNVHENDLHIMISQSDKKRHEIHNGKIRALYGHSTAKKVLKEESEPPEFLYHGTPKRFVALIMEQGLLPKGRQYVHLSEEIETATQVGKRRDKQPAILKIEAKKAWIDNVTFYHGNEMVWLADKIDKQYISIFE</sequence>
<dbReference type="PANTHER" id="PTHR12684">
    <property type="entry name" value="PUTATIVE PHOSPHOTRANSFERASE"/>
    <property type="match status" value="1"/>
</dbReference>
<keyword evidence="3 5" id="KW-0520">NAD</keyword>
<proteinExistence type="inferred from homology"/>
<dbReference type="Proteomes" id="UP001077662">
    <property type="component" value="Unassembled WGS sequence"/>
</dbReference>
<keyword evidence="2 5" id="KW-0808">Transferase</keyword>